<dbReference type="EMBL" id="HAGM01000190">
    <property type="protein sequence ID" value="SMD29276.1"/>
    <property type="molecule type" value="Transcribed_RNA"/>
</dbReference>
<dbReference type="Pfam" id="PF08257">
    <property type="entry name" value="Sulfakinin"/>
    <property type="match status" value="2"/>
</dbReference>
<sequence length="120" mass="13506">MKYLWLATILLLTIPLATSYPPGQLHRLARLVMPYAGRGEGRHSLTLTRSLYGSSPLTRRQGGGEGEPEVSDAGLTDFEDEDTETVSKRQFDDYGHMRFGRNSGGLHKKFDDYGHMRYGK</sequence>
<feature type="signal peptide" evidence="2">
    <location>
        <begin position="1"/>
        <end position="19"/>
    </location>
</feature>
<organism evidence="3">
    <name type="scientific">Hickmania troglodytes</name>
    <dbReference type="NCBI Taxonomy" id="489260"/>
    <lineage>
        <taxon>Eukaryota</taxon>
        <taxon>Metazoa</taxon>
        <taxon>Ecdysozoa</taxon>
        <taxon>Arthropoda</taxon>
        <taxon>Chelicerata</taxon>
        <taxon>Arachnida</taxon>
        <taxon>Araneae</taxon>
        <taxon>Araneomorphae</taxon>
        <taxon>Austrochilidae</taxon>
        <taxon>Hickmania</taxon>
    </lineage>
</organism>
<keyword evidence="2" id="KW-0732">Signal</keyword>
<dbReference type="AlphaFoldDB" id="A0A482ZAX7"/>
<proteinExistence type="predicted"/>
<protein>
    <submittedName>
        <fullName evidence="3">U21-Austrotoxin-Ht1a_1</fullName>
    </submittedName>
</protein>
<dbReference type="InterPro" id="IPR013259">
    <property type="entry name" value="Sulfakinin"/>
</dbReference>
<reference evidence="3" key="1">
    <citation type="submission" date="2017-03" db="EMBL/GenBank/DDBJ databases">
        <authorList>
            <person name="QRISCLOUD D."/>
        </authorList>
    </citation>
    <scope>NUCLEOTIDE SEQUENCE</scope>
</reference>
<dbReference type="EMBL" id="HAGM01000073">
    <property type="protein sequence ID" value="SMD29159.1"/>
    <property type="molecule type" value="Transcribed_RNA"/>
</dbReference>
<feature type="chain" id="PRO_5036115493" evidence="2">
    <location>
        <begin position="20"/>
        <end position="120"/>
    </location>
</feature>
<evidence type="ECO:0000256" key="1">
    <source>
        <dbReference type="SAM" id="MobiDB-lite"/>
    </source>
</evidence>
<feature type="region of interest" description="Disordered" evidence="1">
    <location>
        <begin position="50"/>
        <end position="89"/>
    </location>
</feature>
<accession>A0A482ZAX7</accession>
<evidence type="ECO:0000313" key="3">
    <source>
        <dbReference type="EMBL" id="SMD29276.1"/>
    </source>
</evidence>
<evidence type="ECO:0000256" key="2">
    <source>
        <dbReference type="SAM" id="SignalP"/>
    </source>
</evidence>
<name>A0A482ZAX7_9ARAC</name>
<reference evidence="3" key="2">
    <citation type="submission" date="2019-04" db="EMBL/GenBank/DDBJ databases">
        <title>Unravelling the molecular evolution of spider venoms.</title>
        <authorList>
            <person name="Pineda S."/>
        </authorList>
    </citation>
    <scope>NUCLEOTIDE SEQUENCE</scope>
</reference>